<dbReference type="InterPro" id="IPR004843">
    <property type="entry name" value="Calcineurin-like_PHP"/>
</dbReference>
<dbReference type="OrthoDB" id="651281at2"/>
<dbReference type="InterPro" id="IPR051918">
    <property type="entry name" value="STPP_CPPED1"/>
</dbReference>
<sequence>MRRTGLNRRAFLGATVAVGLVPGVAQAASPLTIAVISDLNGSYGSTEYDQRVHDAIRSIRTLTPDLVICTGDMVAGQKTGPHLSDQQIAAMWQAFHVAVTHPLTDAGIPLLVTPGNHDASAYPGFQAERRAFDRTWTENAPQVEILDGERYPFRYAASHKGILLIGLDITVAGRLPVEEMEWLDGLLRDEGDRHDVRLVFGHLPVWPVTQGRENDVIGDPDFMTLLVNRRVDAYLSGHHHGWYPARKDGVLLLSQACLGGGPRKYIGGERAERGFGLLKLGTGKGLAFSSRAAPDYTVPIGQSRLPAQIGRGSAGLVLFSRDAPDL</sequence>
<dbReference type="PANTHER" id="PTHR43143:SF1">
    <property type="entry name" value="SERINE_THREONINE-PROTEIN PHOSPHATASE CPPED1"/>
    <property type="match status" value="1"/>
</dbReference>
<proteinExistence type="predicted"/>
<dbReference type="PANTHER" id="PTHR43143">
    <property type="entry name" value="METALLOPHOSPHOESTERASE, CALCINEURIN SUPERFAMILY"/>
    <property type="match status" value="1"/>
</dbReference>
<evidence type="ECO:0000313" key="3">
    <source>
        <dbReference type="EMBL" id="THD82420.1"/>
    </source>
</evidence>
<dbReference type="InterPro" id="IPR006311">
    <property type="entry name" value="TAT_signal"/>
</dbReference>
<dbReference type="GO" id="GO:0016787">
    <property type="term" value="F:hydrolase activity"/>
    <property type="evidence" value="ECO:0007669"/>
    <property type="project" value="InterPro"/>
</dbReference>
<dbReference type="Pfam" id="PF00149">
    <property type="entry name" value="Metallophos"/>
    <property type="match status" value="1"/>
</dbReference>
<dbReference type="PROSITE" id="PS51318">
    <property type="entry name" value="TAT"/>
    <property type="match status" value="1"/>
</dbReference>
<dbReference type="InterPro" id="IPR029052">
    <property type="entry name" value="Metallo-depent_PP-like"/>
</dbReference>
<dbReference type="SUPFAM" id="SSF56300">
    <property type="entry name" value="Metallo-dependent phosphatases"/>
    <property type="match status" value="1"/>
</dbReference>
<feature type="domain" description="Calcineurin-like phosphoesterase" evidence="2">
    <location>
        <begin position="32"/>
        <end position="240"/>
    </location>
</feature>
<reference evidence="3 4" key="1">
    <citation type="submission" date="2019-04" db="EMBL/GenBank/DDBJ databases">
        <title>Draft genome sequence of Gemmobacter aestuarii sp. nov.</title>
        <authorList>
            <person name="Hameed A."/>
            <person name="Lin S.-Y."/>
            <person name="Shahina M."/>
            <person name="Lai W.-A."/>
            <person name="Young C.-C."/>
        </authorList>
    </citation>
    <scope>NUCLEOTIDE SEQUENCE [LARGE SCALE GENOMIC DNA]</scope>
    <source>
        <strain evidence="3 4">CC-PW-75</strain>
    </source>
</reference>
<keyword evidence="4" id="KW-1185">Reference proteome</keyword>
<evidence type="ECO:0000313" key="4">
    <source>
        <dbReference type="Proteomes" id="UP000309450"/>
    </source>
</evidence>
<evidence type="ECO:0000256" key="1">
    <source>
        <dbReference type="SAM" id="SignalP"/>
    </source>
</evidence>
<dbReference type="AlphaFoldDB" id="A0A4S3MLG1"/>
<dbReference type="Gene3D" id="3.60.21.10">
    <property type="match status" value="1"/>
</dbReference>
<name>A0A4S3MLG1_9RHOB</name>
<dbReference type="EMBL" id="SSND01000004">
    <property type="protein sequence ID" value="THD82420.1"/>
    <property type="molecule type" value="Genomic_DNA"/>
</dbReference>
<protein>
    <recommendedName>
        <fullName evidence="2">Calcineurin-like phosphoesterase domain-containing protein</fullName>
    </recommendedName>
</protein>
<accession>A0A4S3MLG1</accession>
<evidence type="ECO:0000259" key="2">
    <source>
        <dbReference type="Pfam" id="PF00149"/>
    </source>
</evidence>
<organism evidence="3 4">
    <name type="scientific">Aliigemmobacter aestuarii</name>
    <dbReference type="NCBI Taxonomy" id="1445661"/>
    <lineage>
        <taxon>Bacteria</taxon>
        <taxon>Pseudomonadati</taxon>
        <taxon>Pseudomonadota</taxon>
        <taxon>Alphaproteobacteria</taxon>
        <taxon>Rhodobacterales</taxon>
        <taxon>Paracoccaceae</taxon>
        <taxon>Aliigemmobacter</taxon>
    </lineage>
</organism>
<feature type="signal peptide" evidence="1">
    <location>
        <begin position="1"/>
        <end position="27"/>
    </location>
</feature>
<gene>
    <name evidence="3" type="ORF">E7811_15365</name>
</gene>
<feature type="chain" id="PRO_5021003839" description="Calcineurin-like phosphoesterase domain-containing protein" evidence="1">
    <location>
        <begin position="28"/>
        <end position="326"/>
    </location>
</feature>
<comment type="caution">
    <text evidence="3">The sequence shown here is derived from an EMBL/GenBank/DDBJ whole genome shotgun (WGS) entry which is preliminary data.</text>
</comment>
<dbReference type="Proteomes" id="UP000309450">
    <property type="component" value="Unassembled WGS sequence"/>
</dbReference>
<keyword evidence="1" id="KW-0732">Signal</keyword>